<comment type="caution">
    <text evidence="2">The sequence shown here is derived from an EMBL/GenBank/DDBJ whole genome shotgun (WGS) entry which is preliminary data.</text>
</comment>
<evidence type="ECO:0000256" key="1">
    <source>
        <dbReference type="SAM" id="MobiDB-lite"/>
    </source>
</evidence>
<sequence length="353" mass="39662">MELGKSRHAPWNRGQATPSPVYSSNYRSTPLTVNPAPTSSTTTTTIYLSDNNISVNPIYPTPQSRSPHPPASSQTPNPHKSTALRAALELSRYRKILRRLQWKSQFLDSGYQLATHRLSQDPQQVAERELMFKLDFFEYYMLIERAVVHLLAVFGVDIDRHIPTTSTESSRAGSPVKQSQGQKLGLSGSRWGSHRDNGNRSNHRYHANVLEALDKPDNPLHEILGQGEVRKQLGRAKDLRNRWKTAGEEIDDGGILGQQQPREWQPTKKIAAPLETYDLSNMLRAISDGFGEAGQLAEEYVLSFEAVMHGREGSGDLIMADENGELLVDWGAAIRNEETQWDFMVDAMDWEAV</sequence>
<evidence type="ECO:0000313" key="3">
    <source>
        <dbReference type="Proteomes" id="UP001174997"/>
    </source>
</evidence>
<dbReference type="Proteomes" id="UP001174997">
    <property type="component" value="Unassembled WGS sequence"/>
</dbReference>
<proteinExistence type="predicted"/>
<dbReference type="EMBL" id="JAULSY010000072">
    <property type="protein sequence ID" value="KAK0667447.1"/>
    <property type="molecule type" value="Genomic_DNA"/>
</dbReference>
<feature type="region of interest" description="Disordered" evidence="1">
    <location>
        <begin position="1"/>
        <end position="44"/>
    </location>
</feature>
<feature type="region of interest" description="Disordered" evidence="1">
    <location>
        <begin position="57"/>
        <end position="80"/>
    </location>
</feature>
<name>A0AA40DBF2_9PEZI</name>
<gene>
    <name evidence="2" type="ORF">QBC41DRAFT_324015</name>
</gene>
<feature type="compositionally biased region" description="Polar residues" evidence="1">
    <location>
        <begin position="164"/>
        <end position="182"/>
    </location>
</feature>
<evidence type="ECO:0000313" key="2">
    <source>
        <dbReference type="EMBL" id="KAK0667447.1"/>
    </source>
</evidence>
<reference evidence="2" key="1">
    <citation type="submission" date="2023-06" db="EMBL/GenBank/DDBJ databases">
        <title>Genome-scale phylogeny and comparative genomics of the fungal order Sordariales.</title>
        <authorList>
            <consortium name="Lawrence Berkeley National Laboratory"/>
            <person name="Hensen N."/>
            <person name="Bonometti L."/>
            <person name="Westerberg I."/>
            <person name="Brannstrom I.O."/>
            <person name="Guillou S."/>
            <person name="Cros-Aarteil S."/>
            <person name="Calhoun S."/>
            <person name="Haridas S."/>
            <person name="Kuo A."/>
            <person name="Mondo S."/>
            <person name="Pangilinan J."/>
            <person name="Riley R."/>
            <person name="Labutti K."/>
            <person name="Andreopoulos B."/>
            <person name="Lipzen A."/>
            <person name="Chen C."/>
            <person name="Yanf M."/>
            <person name="Daum C."/>
            <person name="Ng V."/>
            <person name="Clum A."/>
            <person name="Steindorff A."/>
            <person name="Ohm R."/>
            <person name="Martin F."/>
            <person name="Silar P."/>
            <person name="Natvig D."/>
            <person name="Lalanne C."/>
            <person name="Gautier V."/>
            <person name="Ament-Velasquez S.L."/>
            <person name="Kruys A."/>
            <person name="Hutchinson M.I."/>
            <person name="Powell A.J."/>
            <person name="Barry K."/>
            <person name="Miller A.N."/>
            <person name="Grigoriev I.V."/>
            <person name="Debuchy R."/>
            <person name="Gladieux P."/>
            <person name="Thoren M.H."/>
            <person name="Johannesson H."/>
        </authorList>
    </citation>
    <scope>NUCLEOTIDE SEQUENCE</scope>
    <source>
        <strain evidence="2">CBS 307.81</strain>
    </source>
</reference>
<feature type="compositionally biased region" description="Polar residues" evidence="1">
    <location>
        <begin position="14"/>
        <end position="37"/>
    </location>
</feature>
<dbReference type="AlphaFoldDB" id="A0AA40DBF2"/>
<organism evidence="2 3">
    <name type="scientific">Cercophora samala</name>
    <dbReference type="NCBI Taxonomy" id="330535"/>
    <lineage>
        <taxon>Eukaryota</taxon>
        <taxon>Fungi</taxon>
        <taxon>Dikarya</taxon>
        <taxon>Ascomycota</taxon>
        <taxon>Pezizomycotina</taxon>
        <taxon>Sordariomycetes</taxon>
        <taxon>Sordariomycetidae</taxon>
        <taxon>Sordariales</taxon>
        <taxon>Lasiosphaeriaceae</taxon>
        <taxon>Cercophora</taxon>
    </lineage>
</organism>
<feature type="compositionally biased region" description="Basic residues" evidence="1">
    <location>
        <begin position="1"/>
        <end position="10"/>
    </location>
</feature>
<protein>
    <submittedName>
        <fullName evidence="2">Uncharacterized protein</fullName>
    </submittedName>
</protein>
<accession>A0AA40DBF2</accession>
<keyword evidence="3" id="KW-1185">Reference proteome</keyword>
<feature type="region of interest" description="Disordered" evidence="1">
    <location>
        <begin position="164"/>
        <end position="202"/>
    </location>
</feature>